<dbReference type="PROSITE" id="PS51276">
    <property type="entry name" value="PEPTIDASE_C56_PFPI"/>
    <property type="match status" value="1"/>
</dbReference>
<dbReference type="RefSeq" id="WP_382414549.1">
    <property type="nucleotide sequence ID" value="NZ_AP031500.1"/>
</dbReference>
<evidence type="ECO:0000313" key="3">
    <source>
        <dbReference type="EMBL" id="MFC3154344.1"/>
    </source>
</evidence>
<dbReference type="EMBL" id="JBHRTL010000004">
    <property type="protein sequence ID" value="MFC3154344.1"/>
    <property type="molecule type" value="Genomic_DNA"/>
</dbReference>
<keyword evidence="4" id="KW-1185">Reference proteome</keyword>
<gene>
    <name evidence="3" type="ORF">ACFOEB_03945</name>
</gene>
<evidence type="ECO:0000256" key="1">
    <source>
        <dbReference type="ARBA" id="ARBA00008542"/>
    </source>
</evidence>
<dbReference type="CDD" id="cd03134">
    <property type="entry name" value="GATase1_PfpI_like"/>
    <property type="match status" value="1"/>
</dbReference>
<dbReference type="SUPFAM" id="SSF52317">
    <property type="entry name" value="Class I glutamine amidotransferase-like"/>
    <property type="match status" value="1"/>
</dbReference>
<feature type="domain" description="DJ-1/PfpI" evidence="2">
    <location>
        <begin position="8"/>
        <end position="176"/>
    </location>
</feature>
<dbReference type="PANTHER" id="PTHR42733:SF12">
    <property type="entry name" value="PROTEINASE"/>
    <property type="match status" value="1"/>
</dbReference>
<dbReference type="InterPro" id="IPR002818">
    <property type="entry name" value="DJ-1/PfpI"/>
</dbReference>
<dbReference type="Proteomes" id="UP001595548">
    <property type="component" value="Unassembled WGS sequence"/>
</dbReference>
<comment type="caution">
    <text evidence="3">The sequence shown here is derived from an EMBL/GenBank/DDBJ whole genome shotgun (WGS) entry which is preliminary data.</text>
</comment>
<evidence type="ECO:0000259" key="2">
    <source>
        <dbReference type="Pfam" id="PF01965"/>
    </source>
</evidence>
<protein>
    <submittedName>
        <fullName evidence="3">Type 1 glutamine amidotransferase domain-containing protein</fullName>
    </submittedName>
</protein>
<dbReference type="InterPro" id="IPR029062">
    <property type="entry name" value="Class_I_gatase-like"/>
</dbReference>
<proteinExistence type="inferred from homology"/>
<evidence type="ECO:0000313" key="4">
    <source>
        <dbReference type="Proteomes" id="UP001595548"/>
    </source>
</evidence>
<keyword evidence="3" id="KW-0315">Glutamine amidotransferase</keyword>
<sequence length="187" mass="20478">MSYSLKGKRVAILAANGFEESELQSPRQTLKAAGVEVDIVSPEDSQVKAWAKTDWGDDYPVDRALEEANADDYDMLVIPGGLYNPDALRVNKKALTFTRHFFEQHKPVGAICHGPWVLVSAGVVGGRDLTSYPSIKDDLVNAGANWHDQEVVCDSGLVTSRSPADLEAFNNKLIEELAEGKHKRQVA</sequence>
<reference evidence="4" key="1">
    <citation type="journal article" date="2019" name="Int. J. Syst. Evol. Microbiol.">
        <title>The Global Catalogue of Microorganisms (GCM) 10K type strain sequencing project: providing services to taxonomists for standard genome sequencing and annotation.</title>
        <authorList>
            <consortium name="The Broad Institute Genomics Platform"/>
            <consortium name="The Broad Institute Genome Sequencing Center for Infectious Disease"/>
            <person name="Wu L."/>
            <person name="Ma J."/>
        </authorList>
    </citation>
    <scope>NUCLEOTIDE SEQUENCE [LARGE SCALE GENOMIC DNA]</scope>
    <source>
        <strain evidence="4">KCTC 52141</strain>
    </source>
</reference>
<organism evidence="3 4">
    <name type="scientific">Gilvimarinus japonicus</name>
    <dbReference type="NCBI Taxonomy" id="1796469"/>
    <lineage>
        <taxon>Bacteria</taxon>
        <taxon>Pseudomonadati</taxon>
        <taxon>Pseudomonadota</taxon>
        <taxon>Gammaproteobacteria</taxon>
        <taxon>Cellvibrionales</taxon>
        <taxon>Cellvibrionaceae</taxon>
        <taxon>Gilvimarinus</taxon>
    </lineage>
</organism>
<comment type="similarity">
    <text evidence="1">Belongs to the peptidase C56 family.</text>
</comment>
<accession>A0ABV7HNP4</accession>
<name>A0ABV7HNP4_9GAMM</name>
<dbReference type="Pfam" id="PF01965">
    <property type="entry name" value="DJ-1_PfpI"/>
    <property type="match status" value="1"/>
</dbReference>
<dbReference type="InterPro" id="IPR006286">
    <property type="entry name" value="C56_PfpI-like"/>
</dbReference>
<dbReference type="PANTHER" id="PTHR42733">
    <property type="entry name" value="DJ-1 PROTEIN"/>
    <property type="match status" value="1"/>
</dbReference>
<dbReference type="NCBIfam" id="TIGR01382">
    <property type="entry name" value="PfpI"/>
    <property type="match status" value="1"/>
</dbReference>
<dbReference type="Gene3D" id="3.40.50.880">
    <property type="match status" value="1"/>
</dbReference>